<evidence type="ECO:0000313" key="3">
    <source>
        <dbReference type="Proteomes" id="UP000289996"/>
    </source>
</evidence>
<dbReference type="Proteomes" id="UP000289996">
    <property type="component" value="Unassembled WGS sequence"/>
</dbReference>
<evidence type="ECO:0000313" key="2">
    <source>
        <dbReference type="EMBL" id="VDG30311.1"/>
    </source>
</evidence>
<proteinExistence type="predicted"/>
<protein>
    <submittedName>
        <fullName evidence="2">Uncharacterized protein</fullName>
    </submittedName>
</protein>
<gene>
    <name evidence="2" type="ORF">MUDAN_MDHGFNIF_01862</name>
</gene>
<keyword evidence="3" id="KW-1185">Reference proteome</keyword>
<sequence>MKLKPLTQTATTAGLLIVAIMSLVKLAKTLK</sequence>
<keyword evidence="1" id="KW-0812">Transmembrane</keyword>
<keyword evidence="1" id="KW-0472">Membrane</keyword>
<organism evidence="2 3">
    <name type="scientific">Lactiplantibacillus mudanjiangensis</name>
    <dbReference type="NCBI Taxonomy" id="1296538"/>
    <lineage>
        <taxon>Bacteria</taxon>
        <taxon>Bacillati</taxon>
        <taxon>Bacillota</taxon>
        <taxon>Bacilli</taxon>
        <taxon>Lactobacillales</taxon>
        <taxon>Lactobacillaceae</taxon>
        <taxon>Lactiplantibacillus</taxon>
    </lineage>
</organism>
<dbReference type="AlphaFoldDB" id="A0A660ECL1"/>
<reference evidence="2 3" key="1">
    <citation type="submission" date="2018-11" db="EMBL/GenBank/DDBJ databases">
        <authorList>
            <person name="Wuyts S."/>
        </authorList>
    </citation>
    <scope>NUCLEOTIDE SEQUENCE [LARGE SCALE GENOMIC DNA]</scope>
    <source>
        <strain evidence="2">Lactobacillus mudanjiangensis AMBF249</strain>
    </source>
</reference>
<dbReference type="EMBL" id="UYIG01000185">
    <property type="protein sequence ID" value="VDG30311.1"/>
    <property type="molecule type" value="Genomic_DNA"/>
</dbReference>
<feature type="transmembrane region" description="Helical" evidence="1">
    <location>
        <begin position="6"/>
        <end position="27"/>
    </location>
</feature>
<accession>A0A660ECL1</accession>
<evidence type="ECO:0000256" key="1">
    <source>
        <dbReference type="SAM" id="Phobius"/>
    </source>
</evidence>
<keyword evidence="1" id="KW-1133">Transmembrane helix</keyword>
<name>A0A660ECL1_9LACO</name>